<dbReference type="InterPro" id="IPR017896">
    <property type="entry name" value="4Fe4S_Fe-S-bd"/>
</dbReference>
<dbReference type="RefSeq" id="WP_128706025.1">
    <property type="nucleotide sequence ID" value="NZ_RLII01000010.1"/>
</dbReference>
<dbReference type="InterPro" id="IPR010226">
    <property type="entry name" value="NADH_quinone_OxRdtase_chainI"/>
</dbReference>
<dbReference type="Gene3D" id="3.30.70.3270">
    <property type="match status" value="1"/>
</dbReference>
<evidence type="ECO:0000256" key="2">
    <source>
        <dbReference type="ARBA" id="ARBA00022723"/>
    </source>
</evidence>
<comment type="caution">
    <text evidence="6">The sequence shown here is derived from an EMBL/GenBank/DDBJ whole genome shotgun (WGS) entry which is preliminary data.</text>
</comment>
<dbReference type="EMBL" id="RLII01000010">
    <property type="protein sequence ID" value="RXE59000.1"/>
    <property type="molecule type" value="Genomic_DNA"/>
</dbReference>
<keyword evidence="2" id="KW-0479">Metal-binding</keyword>
<dbReference type="Pfam" id="PF13237">
    <property type="entry name" value="Fer4_10"/>
    <property type="match status" value="1"/>
</dbReference>
<organism evidence="6 7">
    <name type="scientific">Acetivibrio mesophilus</name>
    <dbReference type="NCBI Taxonomy" id="2487273"/>
    <lineage>
        <taxon>Bacteria</taxon>
        <taxon>Bacillati</taxon>
        <taxon>Bacillota</taxon>
        <taxon>Clostridia</taxon>
        <taxon>Eubacteriales</taxon>
        <taxon>Oscillospiraceae</taxon>
        <taxon>Acetivibrio</taxon>
    </lineage>
</organism>
<accession>A0A4Q0I3Z4</accession>
<evidence type="ECO:0000313" key="6">
    <source>
        <dbReference type="EMBL" id="RXE59000.1"/>
    </source>
</evidence>
<dbReference type="PROSITE" id="PS51379">
    <property type="entry name" value="4FE4S_FER_2"/>
    <property type="match status" value="2"/>
</dbReference>
<dbReference type="OrthoDB" id="9803192at2"/>
<dbReference type="GO" id="GO:0016651">
    <property type="term" value="F:oxidoreductase activity, acting on NAD(P)H"/>
    <property type="evidence" value="ECO:0007669"/>
    <property type="project" value="InterPro"/>
</dbReference>
<evidence type="ECO:0000313" key="7">
    <source>
        <dbReference type="Proteomes" id="UP000289166"/>
    </source>
</evidence>
<dbReference type="SUPFAM" id="SSF46548">
    <property type="entry name" value="alpha-helical ferredoxin"/>
    <property type="match status" value="1"/>
</dbReference>
<evidence type="ECO:0000256" key="4">
    <source>
        <dbReference type="ARBA" id="ARBA00023014"/>
    </source>
</evidence>
<keyword evidence="1" id="KW-0004">4Fe-4S</keyword>
<keyword evidence="3" id="KW-0408">Iron</keyword>
<evidence type="ECO:0000259" key="5">
    <source>
        <dbReference type="PROSITE" id="PS51379"/>
    </source>
</evidence>
<keyword evidence="7" id="KW-1185">Reference proteome</keyword>
<feature type="domain" description="4Fe-4S ferredoxin-type" evidence="5">
    <location>
        <begin position="36"/>
        <end position="65"/>
    </location>
</feature>
<evidence type="ECO:0000256" key="1">
    <source>
        <dbReference type="ARBA" id="ARBA00022485"/>
    </source>
</evidence>
<dbReference type="GO" id="GO:0046872">
    <property type="term" value="F:metal ion binding"/>
    <property type="evidence" value="ECO:0007669"/>
    <property type="project" value="UniProtKB-KW"/>
</dbReference>
<gene>
    <name evidence="6" type="ORF">EFD62_09380</name>
</gene>
<evidence type="ECO:0000256" key="3">
    <source>
        <dbReference type="ARBA" id="ARBA00023004"/>
    </source>
</evidence>
<name>A0A4Q0I3Z4_9FIRM</name>
<protein>
    <submittedName>
        <fullName evidence="6">4Fe-4S dicluster domain-containing protein</fullName>
    </submittedName>
</protein>
<sequence length="128" mass="14608">MSFFSMTKTLIKSIFHGPYTVKYPLEKKESFPASRGRIEINIQDCIFCGLCARRCPTGAINIEKAESRWSINRLRCIQCSYCSEVCPKKCLKMSNNYTAPSFENVEDEYCNARVPDNKENNRNIAGAC</sequence>
<dbReference type="AlphaFoldDB" id="A0A4Q0I3Z4"/>
<feature type="domain" description="4Fe-4S ferredoxin-type" evidence="5">
    <location>
        <begin position="67"/>
        <end position="96"/>
    </location>
</feature>
<dbReference type="InterPro" id="IPR017900">
    <property type="entry name" value="4Fe4S_Fe_S_CS"/>
</dbReference>
<proteinExistence type="predicted"/>
<dbReference type="GO" id="GO:0051539">
    <property type="term" value="F:4 iron, 4 sulfur cluster binding"/>
    <property type="evidence" value="ECO:0007669"/>
    <property type="project" value="UniProtKB-KW"/>
</dbReference>
<reference evidence="7" key="1">
    <citation type="submission" date="2018-11" db="EMBL/GenBank/DDBJ databases">
        <title>Genome sequencing of a novel mesophilic and cellulolytic organism within the genus Hungateiclostridium.</title>
        <authorList>
            <person name="Rettenmaier R."/>
            <person name="Liebl W."/>
            <person name="Zverlov V."/>
        </authorList>
    </citation>
    <scope>NUCLEOTIDE SEQUENCE [LARGE SCALE GENOMIC DNA]</scope>
    <source>
        <strain evidence="7">N2K1</strain>
    </source>
</reference>
<dbReference type="PROSITE" id="PS00198">
    <property type="entry name" value="4FE4S_FER_1"/>
    <property type="match status" value="2"/>
</dbReference>
<dbReference type="GO" id="GO:0016020">
    <property type="term" value="C:membrane"/>
    <property type="evidence" value="ECO:0007669"/>
    <property type="project" value="InterPro"/>
</dbReference>
<dbReference type="PANTHER" id="PTHR10849">
    <property type="entry name" value="NADH DEHYDROGENASE UBIQUINONE IRON-SULFUR PROTEIN 8, MITOCHONDRIAL"/>
    <property type="match status" value="1"/>
</dbReference>
<dbReference type="Proteomes" id="UP000289166">
    <property type="component" value="Unassembled WGS sequence"/>
</dbReference>
<keyword evidence="4" id="KW-0411">Iron-sulfur</keyword>